<dbReference type="InterPro" id="IPR005625">
    <property type="entry name" value="PepSY-ass_TM"/>
</dbReference>
<sequence length="360" mass="39699">MGLSVGAVFCLIALSGSALVFYPEIDAMLHPEMDDPRTASLASYDRAIIVLRETYTDKHGPWRFEVTGAAGPIPARYYNPPETDGRAFAPMMVWLSADGQQIVRQDWWGDYAMTLVYDFHYRLLGEHIGAIIVGWLGIATTLLLLSGLAAWWPKGSLRKALRHRRQAPAVRRLRDMHKLTGLAALIPLALLCMTGAMLALPAESETMLTPLLGPPDPAPDSKQLTASTGPDLPPSQAAATAQRALPNARLAWIEIPGAGDCCYRIRLQQRSDPSRRFPHSFVLVSRYDAGQIMVKDAARAGPHSRVNNWLHPLHDGSFGGMATRLATVLVGLLPLLLFGSGLWRWRLRHRRATPQRPTRG</sequence>
<keyword evidence="4" id="KW-1185">Reference proteome</keyword>
<feature type="region of interest" description="Disordered" evidence="1">
    <location>
        <begin position="209"/>
        <end position="236"/>
    </location>
</feature>
<keyword evidence="2" id="KW-0472">Membrane</keyword>
<feature type="transmembrane region" description="Helical" evidence="2">
    <location>
        <begin position="128"/>
        <end position="152"/>
    </location>
</feature>
<evidence type="ECO:0000256" key="2">
    <source>
        <dbReference type="SAM" id="Phobius"/>
    </source>
</evidence>
<evidence type="ECO:0000313" key="3">
    <source>
        <dbReference type="EMBL" id="QJQ33663.1"/>
    </source>
</evidence>
<name>A0A6M4AX52_9SPHN</name>
<evidence type="ECO:0000313" key="4">
    <source>
        <dbReference type="Proteomes" id="UP000503018"/>
    </source>
</evidence>
<proteinExistence type="predicted"/>
<organism evidence="3 4">
    <name type="scientific">Sphingomonas lacunae</name>
    <dbReference type="NCBI Taxonomy" id="2698828"/>
    <lineage>
        <taxon>Bacteria</taxon>
        <taxon>Pseudomonadati</taxon>
        <taxon>Pseudomonadota</taxon>
        <taxon>Alphaproteobacteria</taxon>
        <taxon>Sphingomonadales</taxon>
        <taxon>Sphingomonadaceae</taxon>
        <taxon>Sphingomonas</taxon>
    </lineage>
</organism>
<dbReference type="KEGG" id="slan:GV829_08305"/>
<gene>
    <name evidence="3" type="ORF">GV829_08305</name>
</gene>
<dbReference type="PANTHER" id="PTHR34219:SF3">
    <property type="entry name" value="BLL7967 PROTEIN"/>
    <property type="match status" value="1"/>
</dbReference>
<dbReference type="AlphaFoldDB" id="A0A6M4AX52"/>
<protein>
    <submittedName>
        <fullName evidence="3">PepSY domain-containing protein</fullName>
    </submittedName>
</protein>
<evidence type="ECO:0000256" key="1">
    <source>
        <dbReference type="SAM" id="MobiDB-lite"/>
    </source>
</evidence>
<dbReference type="EMBL" id="CP053015">
    <property type="protein sequence ID" value="QJQ33663.1"/>
    <property type="molecule type" value="Genomic_DNA"/>
</dbReference>
<keyword evidence="2" id="KW-0812">Transmembrane</keyword>
<feature type="transmembrane region" description="Helical" evidence="2">
    <location>
        <begin position="321"/>
        <end position="343"/>
    </location>
</feature>
<dbReference type="PANTHER" id="PTHR34219">
    <property type="entry name" value="IRON-REGULATED INNER MEMBRANE PROTEIN-RELATED"/>
    <property type="match status" value="1"/>
</dbReference>
<feature type="transmembrane region" description="Helical" evidence="2">
    <location>
        <begin position="179"/>
        <end position="200"/>
    </location>
</feature>
<accession>A0A6M4AX52</accession>
<dbReference type="Pfam" id="PF03929">
    <property type="entry name" value="PepSY_TM"/>
    <property type="match status" value="1"/>
</dbReference>
<dbReference type="Proteomes" id="UP000503018">
    <property type="component" value="Chromosome"/>
</dbReference>
<keyword evidence="2" id="KW-1133">Transmembrane helix</keyword>
<reference evidence="3 4" key="1">
    <citation type="submission" date="2020-01" db="EMBL/GenBank/DDBJ databases">
        <title>Sphingomonas sp. strain CSW-10.</title>
        <authorList>
            <person name="Chen W.-M."/>
        </authorList>
    </citation>
    <scope>NUCLEOTIDE SEQUENCE [LARGE SCALE GENOMIC DNA]</scope>
    <source>
        <strain evidence="3 4">CSW-10</strain>
    </source>
</reference>